<dbReference type="Proteomes" id="UP000184509">
    <property type="component" value="Unassembled WGS sequence"/>
</dbReference>
<gene>
    <name evidence="3" type="ORF">SAMN05444405_102170</name>
</gene>
<dbReference type="PANTHER" id="PTHR34068">
    <property type="entry name" value="UPF0145 PROTEIN YBJQ"/>
    <property type="match status" value="1"/>
</dbReference>
<proteinExistence type="inferred from homology"/>
<dbReference type="EMBL" id="FQTV01000002">
    <property type="protein sequence ID" value="SHE60073.1"/>
    <property type="molecule type" value="Genomic_DNA"/>
</dbReference>
<evidence type="ECO:0000313" key="4">
    <source>
        <dbReference type="Proteomes" id="UP000184509"/>
    </source>
</evidence>
<dbReference type="Gene3D" id="3.30.110.70">
    <property type="entry name" value="Hypothetical protein apc22750. Chain B"/>
    <property type="match status" value="1"/>
</dbReference>
<comment type="similarity">
    <text evidence="1 2">Belongs to the UPF0145 family.</text>
</comment>
<dbReference type="InterPro" id="IPR035439">
    <property type="entry name" value="UPF0145_dom_sf"/>
</dbReference>
<dbReference type="Pfam" id="PF01906">
    <property type="entry name" value="YbjQ_1"/>
    <property type="match status" value="1"/>
</dbReference>
<evidence type="ECO:0000313" key="3">
    <source>
        <dbReference type="EMBL" id="SHE60073.1"/>
    </source>
</evidence>
<dbReference type="SUPFAM" id="SSF117782">
    <property type="entry name" value="YbjQ-like"/>
    <property type="match status" value="1"/>
</dbReference>
<dbReference type="AlphaFoldDB" id="A0A1M4UTW7"/>
<organism evidence="3 4">
    <name type="scientific">Bacteroides luti</name>
    <dbReference type="NCBI Taxonomy" id="1297750"/>
    <lineage>
        <taxon>Bacteria</taxon>
        <taxon>Pseudomonadati</taxon>
        <taxon>Bacteroidota</taxon>
        <taxon>Bacteroidia</taxon>
        <taxon>Bacteroidales</taxon>
        <taxon>Bacteroidaceae</taxon>
        <taxon>Bacteroides</taxon>
    </lineage>
</organism>
<reference evidence="4" key="1">
    <citation type="submission" date="2016-11" db="EMBL/GenBank/DDBJ databases">
        <authorList>
            <person name="Varghese N."/>
            <person name="Submissions S."/>
        </authorList>
    </citation>
    <scope>NUCLEOTIDE SEQUENCE [LARGE SCALE GENOMIC DNA]</scope>
    <source>
        <strain evidence="4">DSM 26991</strain>
    </source>
</reference>
<dbReference type="STRING" id="1297750.SAMN05444405_102170"/>
<protein>
    <recommendedName>
        <fullName evidence="2">UPF0145 protein SAMN05444405_102170</fullName>
    </recommendedName>
</protein>
<dbReference type="RefSeq" id="WP_073398976.1">
    <property type="nucleotide sequence ID" value="NZ_FQTV01000002.1"/>
</dbReference>
<dbReference type="PANTHER" id="PTHR34068:SF1">
    <property type="entry name" value="UPF0145 PROTEIN YBJQ"/>
    <property type="match status" value="1"/>
</dbReference>
<sequence length="351" mass="39480">MNRNILITTTNTVENANIKEYMGIISTNVVLGTNFFSDFAASFTDFFGGFSNTYQNKLQIIYKEAIDELSKKAVSLGANCIIGLNIDFDEISGKSKSMFMISAIGTAAQIDIAETDATNIKSIGQISADALNKEYLKKILTSNITKGAFPSEEEWNLLAVYDVPEISEKLFDLFLLTGKKSAEMMTEEEKSLFKNFPQYYIRLNKKLQIDLAYSKLNGTNDRAVADLIIRNKLFDAKGIIDIIRNYKINIAINLLESDKDYYTDKDIVLMQDLVDAITNIPDKGKIEIVKGLFSKREEKYLCPNGHKNDADTKFCYECGLNIKGLTKKQLTCINKFSVKIEALQELLGLKK</sequence>
<dbReference type="InterPro" id="IPR002765">
    <property type="entry name" value="UPF0145_YbjQ-like"/>
</dbReference>
<evidence type="ECO:0000256" key="1">
    <source>
        <dbReference type="ARBA" id="ARBA00010751"/>
    </source>
</evidence>
<name>A0A1M4UTW7_9BACE</name>
<dbReference type="HAMAP" id="MF_00338">
    <property type="entry name" value="UPF0145"/>
    <property type="match status" value="1"/>
</dbReference>
<accession>A0A1M4UTW7</accession>
<evidence type="ECO:0000256" key="2">
    <source>
        <dbReference type="HAMAP-Rule" id="MF_00338"/>
    </source>
</evidence>
<keyword evidence="4" id="KW-1185">Reference proteome</keyword>